<proteinExistence type="predicted"/>
<sequence length="90" mass="10410">MGNFFCLYQSFRRRRFYRTCSKSNLSLAFYGSLIFALQRANAFAPRLLAISLSTDRSSLLCKEPSITLRYLRLSRSLLCILCQALPQFIT</sequence>
<gene>
    <name evidence="1" type="ORF">BWD14_03700</name>
</gene>
<dbReference type="Proteomes" id="UP000189337">
    <property type="component" value="Unassembled WGS sequence"/>
</dbReference>
<protein>
    <recommendedName>
        <fullName evidence="3">Lipoprotein</fullName>
    </recommendedName>
</protein>
<accession>A0AB73LPH2</accession>
<evidence type="ECO:0000313" key="1">
    <source>
        <dbReference type="EMBL" id="ONF94373.1"/>
    </source>
</evidence>
<name>A0AB73LPH2_9LEPT</name>
<evidence type="ECO:0008006" key="3">
    <source>
        <dbReference type="Google" id="ProtNLM"/>
    </source>
</evidence>
<dbReference type="AlphaFoldDB" id="A0AB73LPH2"/>
<dbReference type="EMBL" id="MTSU01000002">
    <property type="protein sequence ID" value="ONF94373.1"/>
    <property type="molecule type" value="Genomic_DNA"/>
</dbReference>
<comment type="caution">
    <text evidence="1">The sequence shown here is derived from an EMBL/GenBank/DDBJ whole genome shotgun (WGS) entry which is preliminary data.</text>
</comment>
<reference evidence="1 2" key="1">
    <citation type="submission" date="2017-01" db="EMBL/GenBank/DDBJ databases">
        <title>Comparative genomic analysis of Brazilian Leptospira santarosai.</title>
        <authorList>
            <person name="Moreno L.Z."/>
            <person name="Miraglia F."/>
            <person name="Kremer F.S."/>
            <person name="Eslabao M.R."/>
            <person name="Lilenbaum W."/>
            <person name="Dellagostin O.A."/>
            <person name="Moreno A.M."/>
        </authorList>
    </citation>
    <scope>NUCLEOTIDE SEQUENCE [LARGE SCALE GENOMIC DNA]</scope>
    <source>
        <strain evidence="1 2">M52/8-19</strain>
    </source>
</reference>
<organism evidence="1 2">
    <name type="scientific">Leptospira santarosai</name>
    <dbReference type="NCBI Taxonomy" id="28183"/>
    <lineage>
        <taxon>Bacteria</taxon>
        <taxon>Pseudomonadati</taxon>
        <taxon>Spirochaetota</taxon>
        <taxon>Spirochaetia</taxon>
        <taxon>Leptospirales</taxon>
        <taxon>Leptospiraceae</taxon>
        <taxon>Leptospira</taxon>
    </lineage>
</organism>
<evidence type="ECO:0000313" key="2">
    <source>
        <dbReference type="Proteomes" id="UP000189337"/>
    </source>
</evidence>